<evidence type="ECO:0000259" key="3">
    <source>
        <dbReference type="PROSITE" id="PS51186"/>
    </source>
</evidence>
<evidence type="ECO:0000313" key="5">
    <source>
        <dbReference type="Proteomes" id="UP000646365"/>
    </source>
</evidence>
<keyword evidence="1" id="KW-0808">Transferase</keyword>
<comment type="caution">
    <text evidence="4">The sequence shown here is derived from an EMBL/GenBank/DDBJ whole genome shotgun (WGS) entry which is preliminary data.</text>
</comment>
<dbReference type="Pfam" id="PF00583">
    <property type="entry name" value="Acetyltransf_1"/>
    <property type="match status" value="1"/>
</dbReference>
<gene>
    <name evidence="4" type="ORF">GCM10011611_19670</name>
</gene>
<dbReference type="PANTHER" id="PTHR43877">
    <property type="entry name" value="AMINOALKYLPHOSPHONATE N-ACETYLTRANSFERASE-RELATED-RELATED"/>
    <property type="match status" value="1"/>
</dbReference>
<dbReference type="InterPro" id="IPR050832">
    <property type="entry name" value="Bact_Acetyltransf"/>
</dbReference>
<dbReference type="PANTHER" id="PTHR43877:SF2">
    <property type="entry name" value="AMINOALKYLPHOSPHONATE N-ACETYLTRANSFERASE-RELATED"/>
    <property type="match status" value="1"/>
</dbReference>
<keyword evidence="5" id="KW-1185">Reference proteome</keyword>
<dbReference type="CDD" id="cd04301">
    <property type="entry name" value="NAT_SF"/>
    <property type="match status" value="1"/>
</dbReference>
<evidence type="ECO:0000256" key="1">
    <source>
        <dbReference type="ARBA" id="ARBA00022679"/>
    </source>
</evidence>
<accession>A0A8J3E2V4</accession>
<reference evidence="4" key="1">
    <citation type="journal article" date="2014" name="Int. J. Syst. Evol. Microbiol.">
        <title>Complete genome sequence of Corynebacterium casei LMG S-19264T (=DSM 44701T), isolated from a smear-ripened cheese.</title>
        <authorList>
            <consortium name="US DOE Joint Genome Institute (JGI-PGF)"/>
            <person name="Walter F."/>
            <person name="Albersmeier A."/>
            <person name="Kalinowski J."/>
            <person name="Ruckert C."/>
        </authorList>
    </citation>
    <scope>NUCLEOTIDE SEQUENCE</scope>
    <source>
        <strain evidence="4">CGMCC 1.15725</strain>
    </source>
</reference>
<dbReference type="SUPFAM" id="SSF55729">
    <property type="entry name" value="Acyl-CoA N-acyltransferases (Nat)"/>
    <property type="match status" value="1"/>
</dbReference>
<sequence length="164" mass="18548">MKNIVIRGFDMADWESAAELFQQPRCIWGTLRLPYASRDVLRKRLDTADPNRHRLAAILDGKVVGLLSLNQGEGRRRHVGEIGLFVHDSFHGRGIGRKLLEAAVDLGENWLGLTRIELTVFVDNAAAIKLYESCGFEREGVARQFGLRDGVLVDAYYMARLRRP</sequence>
<name>A0A8J3E2V4_9PROT</name>
<dbReference type="InterPro" id="IPR016181">
    <property type="entry name" value="Acyl_CoA_acyltransferase"/>
</dbReference>
<protein>
    <submittedName>
        <fullName evidence="4">Acetyltransferase</fullName>
    </submittedName>
</protein>
<keyword evidence="2" id="KW-0012">Acyltransferase</keyword>
<dbReference type="AlphaFoldDB" id="A0A8J3E2V4"/>
<proteinExistence type="predicted"/>
<dbReference type="PROSITE" id="PS51186">
    <property type="entry name" value="GNAT"/>
    <property type="match status" value="1"/>
</dbReference>
<reference evidence="4" key="2">
    <citation type="submission" date="2020-09" db="EMBL/GenBank/DDBJ databases">
        <authorList>
            <person name="Sun Q."/>
            <person name="Zhou Y."/>
        </authorList>
    </citation>
    <scope>NUCLEOTIDE SEQUENCE</scope>
    <source>
        <strain evidence="4">CGMCC 1.15725</strain>
    </source>
</reference>
<dbReference type="Gene3D" id="3.40.630.30">
    <property type="match status" value="1"/>
</dbReference>
<dbReference type="RefSeq" id="WP_189045059.1">
    <property type="nucleotide sequence ID" value="NZ_BMJQ01000004.1"/>
</dbReference>
<dbReference type="Proteomes" id="UP000646365">
    <property type="component" value="Unassembled WGS sequence"/>
</dbReference>
<dbReference type="GO" id="GO:0016747">
    <property type="term" value="F:acyltransferase activity, transferring groups other than amino-acyl groups"/>
    <property type="evidence" value="ECO:0007669"/>
    <property type="project" value="InterPro"/>
</dbReference>
<feature type="domain" description="N-acetyltransferase" evidence="3">
    <location>
        <begin position="4"/>
        <end position="163"/>
    </location>
</feature>
<evidence type="ECO:0000256" key="2">
    <source>
        <dbReference type="ARBA" id="ARBA00023315"/>
    </source>
</evidence>
<dbReference type="InterPro" id="IPR000182">
    <property type="entry name" value="GNAT_dom"/>
</dbReference>
<dbReference type="EMBL" id="BMJQ01000004">
    <property type="protein sequence ID" value="GGF13998.1"/>
    <property type="molecule type" value="Genomic_DNA"/>
</dbReference>
<evidence type="ECO:0000313" key="4">
    <source>
        <dbReference type="EMBL" id="GGF13998.1"/>
    </source>
</evidence>
<organism evidence="4 5">
    <name type="scientific">Aliidongia dinghuensis</name>
    <dbReference type="NCBI Taxonomy" id="1867774"/>
    <lineage>
        <taxon>Bacteria</taxon>
        <taxon>Pseudomonadati</taxon>
        <taxon>Pseudomonadota</taxon>
        <taxon>Alphaproteobacteria</taxon>
        <taxon>Rhodospirillales</taxon>
        <taxon>Dongiaceae</taxon>
        <taxon>Aliidongia</taxon>
    </lineage>
</organism>